<evidence type="ECO:0000256" key="8">
    <source>
        <dbReference type="ARBA" id="ARBA00034708"/>
    </source>
</evidence>
<dbReference type="GO" id="GO:0005254">
    <property type="term" value="F:chloride channel activity"/>
    <property type="evidence" value="ECO:0007669"/>
    <property type="project" value="InterPro"/>
</dbReference>
<evidence type="ECO:0000256" key="6">
    <source>
        <dbReference type="ARBA" id="ARBA00023065"/>
    </source>
</evidence>
<protein>
    <submittedName>
        <fullName evidence="10">Putative membrane protein</fullName>
    </submittedName>
</protein>
<dbReference type="Pfam" id="PF25539">
    <property type="entry name" value="Bestrophin_2"/>
    <property type="match status" value="1"/>
</dbReference>
<proteinExistence type="inferred from homology"/>
<feature type="transmembrane region" description="Helical" evidence="9">
    <location>
        <begin position="231"/>
        <end position="249"/>
    </location>
</feature>
<dbReference type="GO" id="GO:0005886">
    <property type="term" value="C:plasma membrane"/>
    <property type="evidence" value="ECO:0007669"/>
    <property type="project" value="UniProtKB-SubCell"/>
</dbReference>
<evidence type="ECO:0000256" key="2">
    <source>
        <dbReference type="ARBA" id="ARBA00022448"/>
    </source>
</evidence>
<evidence type="ECO:0000256" key="1">
    <source>
        <dbReference type="ARBA" id="ARBA00004651"/>
    </source>
</evidence>
<dbReference type="EMBL" id="FOBB01000001">
    <property type="protein sequence ID" value="SEK57084.1"/>
    <property type="molecule type" value="Genomic_DNA"/>
</dbReference>
<dbReference type="InterPro" id="IPR044669">
    <property type="entry name" value="YneE/VCCN1/2-like"/>
</dbReference>
<feature type="transmembrane region" description="Helical" evidence="9">
    <location>
        <begin position="21"/>
        <end position="38"/>
    </location>
</feature>
<keyword evidence="11" id="KW-1185">Reference proteome</keyword>
<dbReference type="Proteomes" id="UP000198984">
    <property type="component" value="Unassembled WGS sequence"/>
</dbReference>
<gene>
    <name evidence="10" type="ORF">SAMN04488505_101456</name>
</gene>
<keyword evidence="7 9" id="KW-0472">Membrane</keyword>
<dbReference type="AlphaFoldDB" id="A0A1H7I401"/>
<organism evidence="10 11">
    <name type="scientific">Chitinophaga rupis</name>
    <dbReference type="NCBI Taxonomy" id="573321"/>
    <lineage>
        <taxon>Bacteria</taxon>
        <taxon>Pseudomonadati</taxon>
        <taxon>Bacteroidota</taxon>
        <taxon>Chitinophagia</taxon>
        <taxon>Chitinophagales</taxon>
        <taxon>Chitinophagaceae</taxon>
        <taxon>Chitinophaga</taxon>
    </lineage>
</organism>
<dbReference type="STRING" id="573321.SAMN04488505_101456"/>
<keyword evidence="6" id="KW-0406">Ion transport</keyword>
<feature type="transmembrane region" description="Helical" evidence="9">
    <location>
        <begin position="44"/>
        <end position="62"/>
    </location>
</feature>
<evidence type="ECO:0000313" key="11">
    <source>
        <dbReference type="Proteomes" id="UP000198984"/>
    </source>
</evidence>
<dbReference type="RefSeq" id="WP_089906521.1">
    <property type="nucleotide sequence ID" value="NZ_FOBB01000001.1"/>
</dbReference>
<evidence type="ECO:0000256" key="5">
    <source>
        <dbReference type="ARBA" id="ARBA00022989"/>
    </source>
</evidence>
<evidence type="ECO:0000256" key="7">
    <source>
        <dbReference type="ARBA" id="ARBA00023136"/>
    </source>
</evidence>
<evidence type="ECO:0000256" key="3">
    <source>
        <dbReference type="ARBA" id="ARBA00022475"/>
    </source>
</evidence>
<keyword evidence="3" id="KW-1003">Cell membrane</keyword>
<dbReference type="PANTHER" id="PTHR33281:SF19">
    <property type="entry name" value="VOLTAGE-DEPENDENT ANION CHANNEL-FORMING PROTEIN YNEE"/>
    <property type="match status" value="1"/>
</dbReference>
<keyword evidence="5 9" id="KW-1133">Transmembrane helix</keyword>
<dbReference type="PANTHER" id="PTHR33281">
    <property type="entry name" value="UPF0187 PROTEIN YNEE"/>
    <property type="match status" value="1"/>
</dbReference>
<comment type="similarity">
    <text evidence="8">Belongs to the anion channel-forming bestrophin (TC 1.A.46) family.</text>
</comment>
<evidence type="ECO:0000256" key="4">
    <source>
        <dbReference type="ARBA" id="ARBA00022692"/>
    </source>
</evidence>
<evidence type="ECO:0000313" key="10">
    <source>
        <dbReference type="EMBL" id="SEK57084.1"/>
    </source>
</evidence>
<feature type="transmembrane region" description="Helical" evidence="9">
    <location>
        <begin position="203"/>
        <end position="225"/>
    </location>
</feature>
<keyword evidence="4 9" id="KW-0812">Transmembrane</keyword>
<dbReference type="OrthoDB" id="445589at2"/>
<name>A0A1H7I401_9BACT</name>
<keyword evidence="2" id="KW-0813">Transport</keyword>
<comment type="subcellular location">
    <subcellularLocation>
        <location evidence="1">Cell membrane</location>
        <topology evidence="1">Multi-pass membrane protein</topology>
    </subcellularLocation>
</comment>
<reference evidence="10 11" key="1">
    <citation type="submission" date="2016-10" db="EMBL/GenBank/DDBJ databases">
        <authorList>
            <person name="de Groot N.N."/>
        </authorList>
    </citation>
    <scope>NUCLEOTIDE SEQUENCE [LARGE SCALE GENOMIC DNA]</scope>
    <source>
        <strain evidence="10 11">DSM 21039</strain>
    </source>
</reference>
<evidence type="ECO:0000256" key="9">
    <source>
        <dbReference type="SAM" id="Phobius"/>
    </source>
</evidence>
<sequence length="302" mass="34948">MLLNDRLSLTQVFRLTWRVDLMILACCTIAYLIDNYWLDTQISIPISISTVLGTAIAFFIGFNNNQAYDRWWEARKVWGELVNDSRSWARCLLYNCATEDNEEAPHITRRMIYRQLAFLYALKSSLRKTPEDVYYAGYLSEAEEERVKMQSNIPNAILNLQAEDLQLLTRQGVIDGFRFRELNALLIRHCDSMGKSERIKNTVFPPSYLFFTRVFIWFYVVLNTLMMSESIGAWSILFGWAFGFVFHVTHQNGISIMNPFGATMMAVPLDSISRTIEINLLEMLGHDNIPSPIQPTDQQILL</sequence>
<accession>A0A1H7I401</accession>